<feature type="domain" description="Phospholipid/glycerol acyltransferase" evidence="4">
    <location>
        <begin position="30"/>
        <end position="146"/>
    </location>
</feature>
<evidence type="ECO:0000256" key="1">
    <source>
        <dbReference type="ARBA" id="ARBA00005189"/>
    </source>
</evidence>
<dbReference type="STRING" id="1806892.AZH43_03050"/>
<dbReference type="Proteomes" id="UP000076276">
    <property type="component" value="Unassembled WGS sequence"/>
</dbReference>
<keyword evidence="3 5" id="KW-0012">Acyltransferase</keyword>
<evidence type="ECO:0000313" key="6">
    <source>
        <dbReference type="Proteomes" id="UP000076276"/>
    </source>
</evidence>
<comment type="pathway">
    <text evidence="1">Lipid metabolism.</text>
</comment>
<reference evidence="5 6" key="1">
    <citation type="submission" date="2016-03" db="EMBL/GenBank/DDBJ databases">
        <title>Acinetobacter genomospecies 28 strain ANC 4149.</title>
        <authorList>
            <person name="Radolfova-Krizova L."/>
            <person name="Nemec A."/>
        </authorList>
    </citation>
    <scope>NUCLEOTIDE SEQUENCE [LARGE SCALE GENOMIC DNA]</scope>
    <source>
        <strain evidence="5 6">ANC 4149</strain>
    </source>
</reference>
<dbReference type="PANTHER" id="PTHR10434:SF9">
    <property type="entry name" value="PHOSPHOLIPID_GLYCEROL ACYLTRANSFERASE DOMAIN-CONTAINING PROTEIN"/>
    <property type="match status" value="1"/>
</dbReference>
<dbReference type="GO" id="GO:0006654">
    <property type="term" value="P:phosphatidic acid biosynthetic process"/>
    <property type="evidence" value="ECO:0007669"/>
    <property type="project" value="TreeGrafter"/>
</dbReference>
<gene>
    <name evidence="5" type="ORF">AZH43_03050</name>
</gene>
<dbReference type="GO" id="GO:0003841">
    <property type="term" value="F:1-acylglycerol-3-phosphate O-acyltransferase activity"/>
    <property type="evidence" value="ECO:0007669"/>
    <property type="project" value="TreeGrafter"/>
</dbReference>
<evidence type="ECO:0000313" key="5">
    <source>
        <dbReference type="EMBL" id="KYQ71127.1"/>
    </source>
</evidence>
<dbReference type="RefSeq" id="WP_067670796.1">
    <property type="nucleotide sequence ID" value="NZ_CBCSIK010000011.1"/>
</dbReference>
<dbReference type="AlphaFoldDB" id="A0A151XZB8"/>
<dbReference type="SMART" id="SM00563">
    <property type="entry name" value="PlsC"/>
    <property type="match status" value="1"/>
</dbReference>
<dbReference type="PANTHER" id="PTHR10434">
    <property type="entry name" value="1-ACYL-SN-GLYCEROL-3-PHOSPHATE ACYLTRANSFERASE"/>
    <property type="match status" value="1"/>
</dbReference>
<sequence>MLKKFLGETSFKLAGWTYEVKPDVLENKQVIVGFEHTSMMDAVLSLALFQIYDLKIHTLIKKELFKGPLKPILNAIGGIPVDRKSSKDIVSQMVEHFENNEKFNLVIAPEATRAERGEARRPIRTGFWHIAKAAGVPIVLMYANSKTKQGGIFGKIYPTYLDHDLALMKKMYKENVGLDIVIPEPKNQQ</sequence>
<dbReference type="SUPFAM" id="SSF69593">
    <property type="entry name" value="Glycerol-3-phosphate (1)-acyltransferase"/>
    <property type="match status" value="1"/>
</dbReference>
<protein>
    <submittedName>
        <fullName evidence="5">Acyltransferase</fullName>
    </submittedName>
</protein>
<keyword evidence="2 5" id="KW-0808">Transferase</keyword>
<evidence type="ECO:0000256" key="2">
    <source>
        <dbReference type="ARBA" id="ARBA00022679"/>
    </source>
</evidence>
<name>A0A151XZB8_9GAMM</name>
<evidence type="ECO:0000259" key="4">
    <source>
        <dbReference type="SMART" id="SM00563"/>
    </source>
</evidence>
<organism evidence="5 6">
    <name type="scientific">Acinetobacter pragensis</name>
    <dbReference type="NCBI Taxonomy" id="1806892"/>
    <lineage>
        <taxon>Bacteria</taxon>
        <taxon>Pseudomonadati</taxon>
        <taxon>Pseudomonadota</taxon>
        <taxon>Gammaproteobacteria</taxon>
        <taxon>Moraxellales</taxon>
        <taxon>Moraxellaceae</taxon>
        <taxon>Acinetobacter</taxon>
    </lineage>
</organism>
<comment type="caution">
    <text evidence="5">The sequence shown here is derived from an EMBL/GenBank/DDBJ whole genome shotgun (WGS) entry which is preliminary data.</text>
</comment>
<dbReference type="EMBL" id="LUAW01000034">
    <property type="protein sequence ID" value="KYQ71127.1"/>
    <property type="molecule type" value="Genomic_DNA"/>
</dbReference>
<dbReference type="InterPro" id="IPR002123">
    <property type="entry name" value="Plipid/glycerol_acylTrfase"/>
</dbReference>
<evidence type="ECO:0000256" key="3">
    <source>
        <dbReference type="ARBA" id="ARBA00023315"/>
    </source>
</evidence>
<dbReference type="Pfam" id="PF01553">
    <property type="entry name" value="Acyltransferase"/>
    <property type="match status" value="1"/>
</dbReference>
<dbReference type="OrthoDB" id="9796839at2"/>
<accession>A0A151XZB8</accession>
<proteinExistence type="predicted"/>
<keyword evidence="6" id="KW-1185">Reference proteome</keyword>